<accession>Q7V970</accession>
<evidence type="ECO:0000313" key="2">
    <source>
        <dbReference type="EMBL" id="CAE20263.1"/>
    </source>
</evidence>
<dbReference type="CDD" id="cd04277">
    <property type="entry name" value="ZnMc_serralysin_like"/>
    <property type="match status" value="1"/>
</dbReference>
<protein>
    <submittedName>
        <fullName evidence="2">Possible protease</fullName>
    </submittedName>
</protein>
<dbReference type="KEGG" id="pmt:PMT_0088"/>
<dbReference type="InterPro" id="IPR043708">
    <property type="entry name" value="DUF5648"/>
</dbReference>
<name>Q7V970_PROMM</name>
<dbReference type="Proteomes" id="UP000001423">
    <property type="component" value="Chromosome"/>
</dbReference>
<dbReference type="AlphaFoldDB" id="Q7V970"/>
<dbReference type="InterPro" id="IPR034033">
    <property type="entry name" value="Serralysin-like"/>
</dbReference>
<evidence type="ECO:0000313" key="3">
    <source>
        <dbReference type="Proteomes" id="UP000001423"/>
    </source>
</evidence>
<dbReference type="eggNOG" id="COG0265">
    <property type="taxonomic scope" value="Bacteria"/>
</dbReference>
<proteinExistence type="predicted"/>
<keyword evidence="2" id="KW-0645">Protease</keyword>
<dbReference type="InterPro" id="IPR024079">
    <property type="entry name" value="MetalloPept_cat_dom_sf"/>
</dbReference>
<sequence length="356" mass="39474">MVATNFLISPILSLDALNIAGADKTFRVYFHTQEGPVTVSLGNSPQVITALSPSDAWLLFATNQLAKISNAADVYFQRVYDSTNTDISFYYDTTIDLGDPSVTTFGVAVPNNNGGRQWTEIFLNGPEIQAKSEDFSNYVFNHELGHALGLEHPHDNSDGDVYLSTDPQLSATPEETVMSYRVPESGVYPTDFSINDYNALEQIWGSPQAQSTQNVVYRLYQQSTGRHLFSANLTEVDILTGGNSSDYLNEGIAYQVQEGADQDLYRFFQPSTGLHFYSANSDERDNLINSNQSGYIYEGVAYKVFSASSAAEASTAVTRFYDPIAGTHFYTANLEEQRILEVTQPSWIMEGTAWYV</sequence>
<dbReference type="EMBL" id="BX548175">
    <property type="protein sequence ID" value="CAE20263.1"/>
    <property type="molecule type" value="Genomic_DNA"/>
</dbReference>
<dbReference type="HOGENOM" id="CLU_782698_0_0_3"/>
<gene>
    <name evidence="2" type="ordered locus">PMT_0088</name>
</gene>
<evidence type="ECO:0000259" key="1">
    <source>
        <dbReference type="Pfam" id="PF18885"/>
    </source>
</evidence>
<keyword evidence="2" id="KW-0378">Hydrolase</keyword>
<dbReference type="SUPFAM" id="SSF55486">
    <property type="entry name" value="Metalloproteases ('zincins'), catalytic domain"/>
    <property type="match status" value="1"/>
</dbReference>
<dbReference type="Gene3D" id="3.40.390.10">
    <property type="entry name" value="Collagenase (Catalytic Domain)"/>
    <property type="match status" value="1"/>
</dbReference>
<feature type="domain" description="DUF5648" evidence="1">
    <location>
        <begin position="216"/>
        <end position="356"/>
    </location>
</feature>
<organism evidence="2 3">
    <name type="scientific">Prochlorococcus marinus (strain MIT 9313)</name>
    <dbReference type="NCBI Taxonomy" id="74547"/>
    <lineage>
        <taxon>Bacteria</taxon>
        <taxon>Bacillati</taxon>
        <taxon>Cyanobacteriota</taxon>
        <taxon>Cyanophyceae</taxon>
        <taxon>Synechococcales</taxon>
        <taxon>Prochlorococcaceae</taxon>
        <taxon>Prochlorococcus</taxon>
    </lineage>
</organism>
<keyword evidence="3" id="KW-1185">Reference proteome</keyword>
<dbReference type="GO" id="GO:0006508">
    <property type="term" value="P:proteolysis"/>
    <property type="evidence" value="ECO:0007669"/>
    <property type="project" value="UniProtKB-KW"/>
</dbReference>
<reference evidence="2 3" key="1">
    <citation type="journal article" date="2003" name="Nature">
        <title>Genome divergence in two Prochlorococcus ecotypes reflects oceanic niche differentiation.</title>
        <authorList>
            <person name="Rocap G."/>
            <person name="Larimer F.W."/>
            <person name="Lamerdin J.E."/>
            <person name="Malfatti S."/>
            <person name="Chain P."/>
            <person name="Ahlgren N.A."/>
            <person name="Arellano A."/>
            <person name="Coleman M."/>
            <person name="Hauser L."/>
            <person name="Hess W.R."/>
            <person name="Johnson Z.I."/>
            <person name="Land M.L."/>
            <person name="Lindell D."/>
            <person name="Post A.F."/>
            <person name="Regala W."/>
            <person name="Shah M."/>
            <person name="Shaw S.L."/>
            <person name="Steglich C."/>
            <person name="Sullivan M.B."/>
            <person name="Ting C.S."/>
            <person name="Tolonen A."/>
            <person name="Webb E.A."/>
            <person name="Zinser E.R."/>
            <person name="Chisholm S.W."/>
        </authorList>
    </citation>
    <scope>NUCLEOTIDE SEQUENCE [LARGE SCALE GENOMIC DNA]</scope>
    <source>
        <strain evidence="3">MIT 9313</strain>
    </source>
</reference>
<dbReference type="GO" id="GO:0008237">
    <property type="term" value="F:metallopeptidase activity"/>
    <property type="evidence" value="ECO:0007669"/>
    <property type="project" value="InterPro"/>
</dbReference>
<dbReference type="eggNOG" id="COG1913">
    <property type="taxonomic scope" value="Bacteria"/>
</dbReference>
<dbReference type="Pfam" id="PF18885">
    <property type="entry name" value="DUF5648"/>
    <property type="match status" value="1"/>
</dbReference>